<keyword evidence="4 5" id="KW-0472">Membrane</keyword>
<comment type="subcellular location">
    <subcellularLocation>
        <location evidence="1">Endomembrane system</location>
        <topology evidence="1">Multi-pass membrane protein</topology>
    </subcellularLocation>
</comment>
<feature type="transmembrane region" description="Helical" evidence="5">
    <location>
        <begin position="229"/>
        <end position="250"/>
    </location>
</feature>
<dbReference type="AlphaFoldDB" id="A0A9D8PPA1"/>
<organism evidence="6 7">
    <name type="scientific">Candidatus Zymogenus saltonus</name>
    <dbReference type="NCBI Taxonomy" id="2844893"/>
    <lineage>
        <taxon>Bacteria</taxon>
        <taxon>Deltaproteobacteria</taxon>
        <taxon>Candidatus Zymogenia</taxon>
        <taxon>Candidatus Zymogeniales</taxon>
        <taxon>Candidatus Zymogenaceae</taxon>
        <taxon>Candidatus Zymogenus</taxon>
    </lineage>
</organism>
<dbReference type="SUPFAM" id="SSF47240">
    <property type="entry name" value="Ferritin-like"/>
    <property type="match status" value="1"/>
</dbReference>
<keyword evidence="2 5" id="KW-0812">Transmembrane</keyword>
<reference evidence="6" key="1">
    <citation type="journal article" date="2021" name="Environ. Microbiol.">
        <title>Genomic characterization of three novel Desulfobacterota classes expand the metabolic and phylogenetic diversity of the phylum.</title>
        <authorList>
            <person name="Murphy C.L."/>
            <person name="Biggerstaff J."/>
            <person name="Eichhorn A."/>
            <person name="Ewing E."/>
            <person name="Shahan R."/>
            <person name="Soriano D."/>
            <person name="Stewart S."/>
            <person name="VanMol K."/>
            <person name="Walker R."/>
            <person name="Walters P."/>
            <person name="Elshahed M.S."/>
            <person name="Youssef N.H."/>
        </authorList>
    </citation>
    <scope>NUCLEOTIDE SEQUENCE</scope>
    <source>
        <strain evidence="6">Zod_Metabat.24</strain>
    </source>
</reference>
<dbReference type="GO" id="GO:0030026">
    <property type="term" value="P:intracellular manganese ion homeostasis"/>
    <property type="evidence" value="ECO:0007669"/>
    <property type="project" value="InterPro"/>
</dbReference>
<feature type="transmembrane region" description="Helical" evidence="5">
    <location>
        <begin position="167"/>
        <end position="191"/>
    </location>
</feature>
<feature type="transmembrane region" description="Helical" evidence="5">
    <location>
        <begin position="262"/>
        <end position="287"/>
    </location>
</feature>
<keyword evidence="3 5" id="KW-1133">Transmembrane helix</keyword>
<evidence type="ECO:0000256" key="1">
    <source>
        <dbReference type="ARBA" id="ARBA00004127"/>
    </source>
</evidence>
<feature type="transmembrane region" description="Helical" evidence="5">
    <location>
        <begin position="136"/>
        <end position="161"/>
    </location>
</feature>
<dbReference type="InterPro" id="IPR009078">
    <property type="entry name" value="Ferritin-like_SF"/>
</dbReference>
<reference evidence="6" key="2">
    <citation type="submission" date="2021-01" db="EMBL/GenBank/DDBJ databases">
        <authorList>
            <person name="Hahn C.R."/>
            <person name="Youssef N.H."/>
            <person name="Elshahed M."/>
        </authorList>
    </citation>
    <scope>NUCLEOTIDE SEQUENCE</scope>
    <source>
        <strain evidence="6">Zod_Metabat.24</strain>
    </source>
</reference>
<sequence>MKTLDEKTRKLILSFQRNEITEHIIYKILSERTKDRNNSEVLKNISAEELEHYNFWRKYTGEDVGPDRKKIWFYIFVSRVFGLTFGIKLMEKGETSAETAYGEIAREIPEARDIADQEDAHERELMSMIDEERLRYVGSVVLGLNDALVELTGALSGFTLALQDTKLIAVVGLVTGISASLSMAASEYLATKTEEDEKHPLKASLYTGAAYIATVFILILPFFFFGNPFVSLAVTITSAVIIIMFFNYYISVAKDLPFRRRFLEMAAISLGVSAISFFIGHLVRIIFKL</sequence>
<evidence type="ECO:0000256" key="5">
    <source>
        <dbReference type="SAM" id="Phobius"/>
    </source>
</evidence>
<proteinExistence type="predicted"/>
<dbReference type="Proteomes" id="UP000809273">
    <property type="component" value="Unassembled WGS sequence"/>
</dbReference>
<accession>A0A9D8PPA1</accession>
<dbReference type="InterPro" id="IPR008217">
    <property type="entry name" value="Ccc1_fam"/>
</dbReference>
<dbReference type="GO" id="GO:0005384">
    <property type="term" value="F:manganese ion transmembrane transporter activity"/>
    <property type="evidence" value="ECO:0007669"/>
    <property type="project" value="InterPro"/>
</dbReference>
<dbReference type="CDD" id="cd02431">
    <property type="entry name" value="Ferritin_CCC1_C"/>
    <property type="match status" value="1"/>
</dbReference>
<evidence type="ECO:0000256" key="2">
    <source>
        <dbReference type="ARBA" id="ARBA00022692"/>
    </source>
</evidence>
<dbReference type="CDD" id="cd01044">
    <property type="entry name" value="Ferritin_CCC1_N"/>
    <property type="match status" value="1"/>
</dbReference>
<protein>
    <submittedName>
        <fullName evidence="6">VIT1/CCC1 transporter family protein</fullName>
    </submittedName>
</protein>
<evidence type="ECO:0000313" key="7">
    <source>
        <dbReference type="Proteomes" id="UP000809273"/>
    </source>
</evidence>
<evidence type="ECO:0000256" key="3">
    <source>
        <dbReference type="ARBA" id="ARBA00022989"/>
    </source>
</evidence>
<dbReference type="GO" id="GO:0012505">
    <property type="term" value="C:endomembrane system"/>
    <property type="evidence" value="ECO:0007669"/>
    <property type="project" value="UniProtKB-SubCell"/>
</dbReference>
<feature type="transmembrane region" description="Helical" evidence="5">
    <location>
        <begin position="203"/>
        <end position="223"/>
    </location>
</feature>
<dbReference type="Pfam" id="PF01988">
    <property type="entry name" value="VIT1"/>
    <property type="match status" value="1"/>
</dbReference>
<dbReference type="InterPro" id="IPR039376">
    <property type="entry name" value="Ferritin_CCC1_N"/>
</dbReference>
<name>A0A9D8PPA1_9DELT</name>
<evidence type="ECO:0000256" key="4">
    <source>
        <dbReference type="ARBA" id="ARBA00023136"/>
    </source>
</evidence>
<evidence type="ECO:0000313" key="6">
    <source>
        <dbReference type="EMBL" id="MBN1572735.1"/>
    </source>
</evidence>
<comment type="caution">
    <text evidence="6">The sequence shown here is derived from an EMBL/GenBank/DDBJ whole genome shotgun (WGS) entry which is preliminary data.</text>
</comment>
<dbReference type="EMBL" id="JAFGIX010000027">
    <property type="protein sequence ID" value="MBN1572735.1"/>
    <property type="molecule type" value="Genomic_DNA"/>
</dbReference>
<gene>
    <name evidence="6" type="ORF">JW984_05995</name>
</gene>